<protein>
    <submittedName>
        <fullName evidence="1">Uncharacterized protein</fullName>
    </submittedName>
</protein>
<proteinExistence type="predicted"/>
<evidence type="ECO:0000313" key="2">
    <source>
        <dbReference type="Proteomes" id="UP000244892"/>
    </source>
</evidence>
<name>A0A2U8FSV3_9BURK</name>
<dbReference type="KEGG" id="aon:DEH84_12290"/>
<keyword evidence="2" id="KW-1185">Reference proteome</keyword>
<accession>A0A2U8FSV3</accession>
<dbReference type="Proteomes" id="UP000244892">
    <property type="component" value="Chromosome"/>
</dbReference>
<organism evidence="1 2">
    <name type="scientific">Aquabacterium olei</name>
    <dbReference type="NCBI Taxonomy" id="1296669"/>
    <lineage>
        <taxon>Bacteria</taxon>
        <taxon>Pseudomonadati</taxon>
        <taxon>Pseudomonadota</taxon>
        <taxon>Betaproteobacteria</taxon>
        <taxon>Burkholderiales</taxon>
        <taxon>Aquabacterium</taxon>
    </lineage>
</organism>
<reference evidence="1 2" key="1">
    <citation type="submission" date="2018-05" db="EMBL/GenBank/DDBJ databases">
        <title>complete genome sequence of Aquabacterium olei NBRC 110486.</title>
        <authorList>
            <person name="Tang B."/>
            <person name="Chang J."/>
            <person name="Zhang L."/>
            <person name="Yang H."/>
        </authorList>
    </citation>
    <scope>NUCLEOTIDE SEQUENCE [LARGE SCALE GENOMIC DNA]</scope>
    <source>
        <strain evidence="1 2">NBRC 110486</strain>
    </source>
</reference>
<dbReference type="AlphaFoldDB" id="A0A2U8FSV3"/>
<sequence length="136" mass="14410">MPPDLVWSFAGSEVSGWRREGDALLIRLAVAAVRGTLDAQTGPVDANLIPLCVRCDAVTEWPAAAEHPQALAEGGLHDGTAMRRMLPVPGRIEAAGSGDLLTLTLSWRGGGSLVVRCRSVALLLQPDSRLIESWAC</sequence>
<gene>
    <name evidence="1" type="ORF">DEH84_12290</name>
</gene>
<evidence type="ECO:0000313" key="1">
    <source>
        <dbReference type="EMBL" id="AWI54109.1"/>
    </source>
</evidence>
<dbReference type="EMBL" id="CP029210">
    <property type="protein sequence ID" value="AWI54109.1"/>
    <property type="molecule type" value="Genomic_DNA"/>
</dbReference>